<comment type="caution">
    <text evidence="4">The sequence shown here is derived from an EMBL/GenBank/DDBJ whole genome shotgun (WGS) entry which is preliminary data.</text>
</comment>
<evidence type="ECO:0000256" key="2">
    <source>
        <dbReference type="ARBA" id="ARBA00023002"/>
    </source>
</evidence>
<dbReference type="GO" id="GO:0016616">
    <property type="term" value="F:oxidoreductase activity, acting on the CH-OH group of donors, NAD or NADP as acceptor"/>
    <property type="evidence" value="ECO:0007669"/>
    <property type="project" value="UniProtKB-ARBA"/>
</dbReference>
<dbReference type="InterPro" id="IPR037140">
    <property type="entry name" value="VHL_beta_dom_sf"/>
</dbReference>
<dbReference type="Gene3D" id="2.60.40.780">
    <property type="entry name" value="von Hippel-Lindau disease tumour suppressor, beta domain"/>
    <property type="match status" value="1"/>
</dbReference>
<keyword evidence="5" id="KW-1185">Reference proteome</keyword>
<dbReference type="AlphaFoldDB" id="A0A9N8F0F4"/>
<dbReference type="PANTHER" id="PTHR43827">
    <property type="entry name" value="2,5-DIKETO-D-GLUCONIC ACID REDUCTASE"/>
    <property type="match status" value="1"/>
</dbReference>
<dbReference type="PANTHER" id="PTHR43827:SF3">
    <property type="entry name" value="NADP-DEPENDENT OXIDOREDUCTASE DOMAIN-CONTAINING PROTEIN"/>
    <property type="match status" value="1"/>
</dbReference>
<evidence type="ECO:0000313" key="5">
    <source>
        <dbReference type="Proteomes" id="UP001153069"/>
    </source>
</evidence>
<dbReference type="InterPro" id="IPR020471">
    <property type="entry name" value="AKR"/>
</dbReference>
<dbReference type="SUPFAM" id="SSF51430">
    <property type="entry name" value="NAD(P)-linked oxidoreductase"/>
    <property type="match status" value="1"/>
</dbReference>
<proteinExistence type="predicted"/>
<keyword evidence="1" id="KW-0521">NADP</keyword>
<dbReference type="EMBL" id="CAICTM010002356">
    <property type="protein sequence ID" value="CAB9528931.1"/>
    <property type="molecule type" value="Genomic_DNA"/>
</dbReference>
<dbReference type="Gene3D" id="3.20.20.100">
    <property type="entry name" value="NADP-dependent oxidoreductase domain"/>
    <property type="match status" value="1"/>
</dbReference>
<dbReference type="InterPro" id="IPR036812">
    <property type="entry name" value="NAD(P)_OxRdtase_dom_sf"/>
</dbReference>
<feature type="chain" id="PRO_5040245406" evidence="3">
    <location>
        <begin position="25"/>
        <end position="443"/>
    </location>
</feature>
<dbReference type="Proteomes" id="UP001153069">
    <property type="component" value="Unassembled WGS sequence"/>
</dbReference>
<keyword evidence="3" id="KW-0732">Signal</keyword>
<keyword evidence="2" id="KW-0560">Oxidoreductase</keyword>
<sequence length="443" mass="49858">MTSQLQWCALLLSCLCGLIQCAEANNNNNKLQVPTTTLETGQQFPMVGLEVDGLRGEIIFQRISDAMQNTTQFGLFTTAQRNNNERRLNIGIVNTITASHLFGSEVHVITKVPYTHLGYERTRLSVMESLKEIHNRNTKVHILLEWPRCRDDISWMHCEQDEMKLPHHVKAAGPPPHLNKDFAFLDSWRALEEIFLREVSLGSNLASVASIGVANFGIEDLHTLDMHSRVLPHIVQKTVWSFVHDPFLMDYLDKNFIHFQAFDVLSEIFGKGIAPPRAVGALHEVARSVQNEEGPAFTPKQVVLKWLVQSGVSVTALAADTASVHEFSPVSIASMPELDRNQMEAVRASVAAMLRGEDLPPPMARFHSRLKEGFVRIFWLNADTGEEVPIETVSPGSTYVSTTYEGHQFVAYADDDEDHSRPSKRMVVDRTYGQSKRFLIEEL</sequence>
<protein>
    <submittedName>
        <fullName evidence="4">Reductase</fullName>
    </submittedName>
</protein>
<evidence type="ECO:0000256" key="3">
    <source>
        <dbReference type="SAM" id="SignalP"/>
    </source>
</evidence>
<accession>A0A9N8F0F4</accession>
<reference evidence="4" key="1">
    <citation type="submission" date="2020-06" db="EMBL/GenBank/DDBJ databases">
        <authorList>
            <consortium name="Plant Systems Biology data submission"/>
        </authorList>
    </citation>
    <scope>NUCLEOTIDE SEQUENCE</scope>
    <source>
        <strain evidence="4">D6</strain>
    </source>
</reference>
<feature type="signal peptide" evidence="3">
    <location>
        <begin position="1"/>
        <end position="24"/>
    </location>
</feature>
<name>A0A9N8F0F4_9STRA</name>
<organism evidence="4 5">
    <name type="scientific">Seminavis robusta</name>
    <dbReference type="NCBI Taxonomy" id="568900"/>
    <lineage>
        <taxon>Eukaryota</taxon>
        <taxon>Sar</taxon>
        <taxon>Stramenopiles</taxon>
        <taxon>Ochrophyta</taxon>
        <taxon>Bacillariophyta</taxon>
        <taxon>Bacillariophyceae</taxon>
        <taxon>Bacillariophycidae</taxon>
        <taxon>Naviculales</taxon>
        <taxon>Naviculaceae</taxon>
        <taxon>Seminavis</taxon>
    </lineage>
</organism>
<gene>
    <name evidence="4" type="ORF">SEMRO_2358_G324650.1</name>
</gene>
<evidence type="ECO:0000313" key="4">
    <source>
        <dbReference type="EMBL" id="CAB9528931.1"/>
    </source>
</evidence>
<dbReference type="OrthoDB" id="416253at2759"/>
<evidence type="ECO:0000256" key="1">
    <source>
        <dbReference type="ARBA" id="ARBA00022857"/>
    </source>
</evidence>